<dbReference type="Proteomes" id="UP000184292">
    <property type="component" value="Unassembled WGS sequence"/>
</dbReference>
<reference evidence="1 2" key="1">
    <citation type="submission" date="2016-11" db="EMBL/GenBank/DDBJ databases">
        <authorList>
            <person name="Jaros S."/>
            <person name="Januszkiewicz K."/>
            <person name="Wedrychowicz H."/>
        </authorList>
    </citation>
    <scope>NUCLEOTIDE SEQUENCE [LARGE SCALE GENOMIC DNA]</scope>
    <source>
        <strain evidence="1 2">DSM 100565</strain>
    </source>
</reference>
<dbReference type="RefSeq" id="WP_073326876.1">
    <property type="nucleotide sequence ID" value="NZ_FQYO01000002.1"/>
</dbReference>
<name>A0A1M6CG57_9RHOB</name>
<dbReference type="PANTHER" id="PTHR35841:SF1">
    <property type="entry name" value="PHOSPHONATES-BINDING PERIPLASMIC PROTEIN"/>
    <property type="match status" value="1"/>
</dbReference>
<accession>A0A1M6CG57</accession>
<dbReference type="PANTHER" id="PTHR35841">
    <property type="entry name" value="PHOSPHONATES-BINDING PERIPLASMIC PROTEIN"/>
    <property type="match status" value="1"/>
</dbReference>
<dbReference type="OrthoDB" id="7353682at2"/>
<dbReference type="Gene3D" id="3.40.190.10">
    <property type="entry name" value="Periplasmic binding protein-like II"/>
    <property type="match status" value="1"/>
</dbReference>
<organism evidence="1 2">
    <name type="scientific">Wenxinia saemankumensis</name>
    <dbReference type="NCBI Taxonomy" id="1447782"/>
    <lineage>
        <taxon>Bacteria</taxon>
        <taxon>Pseudomonadati</taxon>
        <taxon>Pseudomonadota</taxon>
        <taxon>Alphaproteobacteria</taxon>
        <taxon>Rhodobacterales</taxon>
        <taxon>Roseobacteraceae</taxon>
        <taxon>Wenxinia</taxon>
    </lineage>
</organism>
<dbReference type="STRING" id="1447782.SAMN05444417_1175"/>
<dbReference type="SUPFAM" id="SSF53850">
    <property type="entry name" value="Periplasmic binding protein-like II"/>
    <property type="match status" value="1"/>
</dbReference>
<dbReference type="EMBL" id="FQYO01000002">
    <property type="protein sequence ID" value="SHI59999.1"/>
    <property type="molecule type" value="Genomic_DNA"/>
</dbReference>
<keyword evidence="2" id="KW-1185">Reference proteome</keyword>
<protein>
    <submittedName>
        <fullName evidence="1">ABC-type phosphate/phosphonate transport system, substrate-binding protein</fullName>
    </submittedName>
</protein>
<evidence type="ECO:0000313" key="2">
    <source>
        <dbReference type="Proteomes" id="UP000184292"/>
    </source>
</evidence>
<sequence>MFAAFPMYDRPETAAAHDALWADLRDRLRQAGIDAPEALDRDVPYMDGWARDDLLVGQICNLPLRALHCERLTVLGCGDYGLPDCPPGHYHSVLVVRHDDPARTAEEAAGHRLAYNDPMSCSGWGAVWTWAESRGLRLAPHLETGAHADSLAAVAEGRADLAAIDSITWAMLRRWDPAAREVRVVGRTGTSPGQSFVTADPGIAGTLRAALAAAIDGLAPDHRATLGLRGLVRLPSGDYDMALPEAPIRRAA</sequence>
<gene>
    <name evidence="1" type="ORF">SAMN05444417_1175</name>
</gene>
<dbReference type="AlphaFoldDB" id="A0A1M6CG57"/>
<evidence type="ECO:0000313" key="1">
    <source>
        <dbReference type="EMBL" id="SHI59999.1"/>
    </source>
</evidence>
<dbReference type="Pfam" id="PF12974">
    <property type="entry name" value="Phosphonate-bd"/>
    <property type="match status" value="1"/>
</dbReference>
<proteinExistence type="predicted"/>